<dbReference type="AlphaFoldDB" id="A0A4V2RWJ0"/>
<organism evidence="2 3">
    <name type="scientific">Camelimonas lactis</name>
    <dbReference type="NCBI Taxonomy" id="659006"/>
    <lineage>
        <taxon>Bacteria</taxon>
        <taxon>Pseudomonadati</taxon>
        <taxon>Pseudomonadota</taxon>
        <taxon>Alphaproteobacteria</taxon>
        <taxon>Hyphomicrobiales</taxon>
        <taxon>Chelatococcaceae</taxon>
        <taxon>Camelimonas</taxon>
    </lineage>
</organism>
<keyword evidence="3" id="KW-1185">Reference proteome</keyword>
<sequence>MFKRAALIAAGAICGSLVAFSANAAPAAPMSIAPGASLERVQYRHGPQARHHHVRKPVCHMQRVKVRGPHGRPMFKTVRVCR</sequence>
<proteinExistence type="predicted"/>
<reference evidence="2 3" key="1">
    <citation type="submission" date="2019-03" db="EMBL/GenBank/DDBJ databases">
        <title>Genomic Encyclopedia of Type Strains, Phase IV (KMG-IV): sequencing the most valuable type-strain genomes for metagenomic binning, comparative biology and taxonomic classification.</title>
        <authorList>
            <person name="Goeker M."/>
        </authorList>
    </citation>
    <scope>NUCLEOTIDE SEQUENCE [LARGE SCALE GENOMIC DNA]</scope>
    <source>
        <strain evidence="2 3">DSM 22958</strain>
    </source>
</reference>
<dbReference type="Proteomes" id="UP000294881">
    <property type="component" value="Unassembled WGS sequence"/>
</dbReference>
<protein>
    <submittedName>
        <fullName evidence="2">Uncharacterized protein</fullName>
    </submittedName>
</protein>
<name>A0A4V2RWJ0_9HYPH</name>
<keyword evidence="1" id="KW-0732">Signal</keyword>
<accession>A0A4V2RWJ0</accession>
<evidence type="ECO:0000256" key="1">
    <source>
        <dbReference type="SAM" id="SignalP"/>
    </source>
</evidence>
<evidence type="ECO:0000313" key="3">
    <source>
        <dbReference type="Proteomes" id="UP000294881"/>
    </source>
</evidence>
<gene>
    <name evidence="2" type="ORF">EV666_1217</name>
</gene>
<comment type="caution">
    <text evidence="2">The sequence shown here is derived from an EMBL/GenBank/DDBJ whole genome shotgun (WGS) entry which is preliminary data.</text>
</comment>
<dbReference type="RefSeq" id="WP_132010508.1">
    <property type="nucleotide sequence ID" value="NZ_JBHUNN010000001.1"/>
</dbReference>
<feature type="signal peptide" evidence="1">
    <location>
        <begin position="1"/>
        <end position="24"/>
    </location>
</feature>
<feature type="chain" id="PRO_5020358734" evidence="1">
    <location>
        <begin position="25"/>
        <end position="82"/>
    </location>
</feature>
<dbReference type="EMBL" id="SLWL01000021">
    <property type="protein sequence ID" value="TCO08644.1"/>
    <property type="molecule type" value="Genomic_DNA"/>
</dbReference>
<evidence type="ECO:0000313" key="2">
    <source>
        <dbReference type="EMBL" id="TCO08644.1"/>
    </source>
</evidence>